<dbReference type="RefSeq" id="WP_223791930.1">
    <property type="nucleotide sequence ID" value="NZ_JAIOUQ010000011.1"/>
</dbReference>
<evidence type="ECO:0000313" key="2">
    <source>
        <dbReference type="Proteomes" id="UP000825933"/>
    </source>
</evidence>
<keyword evidence="2" id="KW-1185">Reference proteome</keyword>
<protein>
    <submittedName>
        <fullName evidence="1">Type II toxin-antitoxin system HicB family antitoxin</fullName>
    </submittedName>
</protein>
<name>A0A8T5URI3_9EURY</name>
<dbReference type="Proteomes" id="UP000825933">
    <property type="component" value="Unassembled WGS sequence"/>
</dbReference>
<dbReference type="AlphaFoldDB" id="A0A8T5URI3"/>
<dbReference type="Gene3D" id="3.30.160.250">
    <property type="match status" value="1"/>
</dbReference>
<sequence length="121" mass="14016">MFVEFVDEGKNQNKNVSQLHSQVKVCELPIVLYQECGEYIAECPLFYVSSHGHSEEEALDRVKEALQLYLDDPNVQNEIPIEVDCSKEAMFKKSAELFNEYSEPGEQHPEYSYRKIIVCVH</sequence>
<dbReference type="SUPFAM" id="SSF143100">
    <property type="entry name" value="TTHA1013/TTHA0281-like"/>
    <property type="match status" value="1"/>
</dbReference>
<dbReference type="InterPro" id="IPR035069">
    <property type="entry name" value="TTHA1013/TTHA0281-like"/>
</dbReference>
<accession>A0A8T5URI3</accession>
<gene>
    <name evidence="1" type="ORF">K8N75_10045</name>
</gene>
<evidence type="ECO:0000313" key="1">
    <source>
        <dbReference type="EMBL" id="MBZ2166378.1"/>
    </source>
</evidence>
<dbReference type="EMBL" id="JAIOUQ010000011">
    <property type="protein sequence ID" value="MBZ2166378.1"/>
    <property type="molecule type" value="Genomic_DNA"/>
</dbReference>
<organism evidence="1 2">
    <name type="scientific">Methanobacterium spitsbergense</name>
    <dbReference type="NCBI Taxonomy" id="2874285"/>
    <lineage>
        <taxon>Archaea</taxon>
        <taxon>Methanobacteriati</taxon>
        <taxon>Methanobacteriota</taxon>
        <taxon>Methanomada group</taxon>
        <taxon>Methanobacteria</taxon>
        <taxon>Methanobacteriales</taxon>
        <taxon>Methanobacteriaceae</taxon>
        <taxon>Methanobacterium</taxon>
    </lineage>
</organism>
<comment type="caution">
    <text evidence="1">The sequence shown here is derived from an EMBL/GenBank/DDBJ whole genome shotgun (WGS) entry which is preliminary data.</text>
</comment>
<proteinExistence type="predicted"/>
<reference evidence="2" key="1">
    <citation type="journal article" date="2022" name="Microbiol. Resour. Announc.">
        <title>Draft Genome Sequence of a Methanogenic Archaeon from West Spitsbergen Permafrost.</title>
        <authorList>
            <person name="Trubitsyn V."/>
            <person name="Rivkina E."/>
            <person name="Shcherbakova V."/>
        </authorList>
    </citation>
    <scope>NUCLEOTIDE SEQUENCE [LARGE SCALE GENOMIC DNA]</scope>
    <source>
        <strain evidence="2">VT</strain>
    </source>
</reference>